<reference evidence="1 2" key="1">
    <citation type="submission" date="2011-10" db="EMBL/GenBank/DDBJ databases">
        <title>Genome sequence of Gluconobacter morbifer G707, isolated from Drosophila gut.</title>
        <authorList>
            <person name="Lee W.-J."/>
            <person name="Kim E.-K."/>
        </authorList>
    </citation>
    <scope>NUCLEOTIDE SEQUENCE [LARGE SCALE GENOMIC DNA]</scope>
    <source>
        <strain evidence="1 2">G707</strain>
    </source>
</reference>
<organism evidence="1 2">
    <name type="scientific">Gluconobacter morbifer G707</name>
    <dbReference type="NCBI Taxonomy" id="1088869"/>
    <lineage>
        <taxon>Bacteria</taxon>
        <taxon>Pseudomonadati</taxon>
        <taxon>Pseudomonadota</taxon>
        <taxon>Alphaproteobacteria</taxon>
        <taxon>Acetobacterales</taxon>
        <taxon>Acetobacteraceae</taxon>
        <taxon>Gluconobacter</taxon>
    </lineage>
</organism>
<dbReference type="Proteomes" id="UP000004949">
    <property type="component" value="Unassembled WGS sequence"/>
</dbReference>
<accession>G6XIE7</accession>
<protein>
    <submittedName>
        <fullName evidence="1">Uncharacterized protein</fullName>
    </submittedName>
</protein>
<proteinExistence type="predicted"/>
<dbReference type="AlphaFoldDB" id="G6XIE7"/>
<keyword evidence="2" id="KW-1185">Reference proteome</keyword>
<name>G6XIE7_9PROT</name>
<evidence type="ECO:0000313" key="1">
    <source>
        <dbReference type="EMBL" id="EHH68587.1"/>
    </source>
</evidence>
<dbReference type="PATRIC" id="fig|1088869.3.peg.1358"/>
<sequence>MLAVCPDALRLRLASAVSSDEGSAGVSGVSEATAVLRGLPRRFGAVLSTAFASGCTASSVGATVATTSASTGAASFLRACPRRLGGVATASSAASGAAGLSTCAVSALRGRPRRLIAGFSVVAGESGVSSVEPVGVFATATSLLRGRPRRRGAGASASGVLSVVLRVRRTVLVSGARSSDTASVLSATGSGAAFFRLLEAVETAAFVSVLLARRTRVFFSGAATFSTGTSAVTGSLSCALAFAARAALERPRFGVAVVRDLEGPEVVFALK</sequence>
<gene>
    <name evidence="1" type="ORF">GMO_13570</name>
</gene>
<evidence type="ECO:0000313" key="2">
    <source>
        <dbReference type="Proteomes" id="UP000004949"/>
    </source>
</evidence>
<dbReference type="EMBL" id="AGQV01000002">
    <property type="protein sequence ID" value="EHH68587.1"/>
    <property type="molecule type" value="Genomic_DNA"/>
</dbReference>
<dbReference type="STRING" id="1088869.GMO_13570"/>
<comment type="caution">
    <text evidence="1">The sequence shown here is derived from an EMBL/GenBank/DDBJ whole genome shotgun (WGS) entry which is preliminary data.</text>
</comment>